<dbReference type="SUPFAM" id="SSF52021">
    <property type="entry name" value="Carbamoyl phosphate synthetase, small subunit N-terminal domain"/>
    <property type="match status" value="1"/>
</dbReference>
<dbReference type="Proteomes" id="UP000228500">
    <property type="component" value="Unassembled WGS sequence"/>
</dbReference>
<feature type="domain" description="Carbamoyl-phosphate synthase small subunit N-terminal" evidence="1">
    <location>
        <begin position="5"/>
        <end position="41"/>
    </location>
</feature>
<evidence type="ECO:0000313" key="2">
    <source>
        <dbReference type="EMBL" id="PIX68807.1"/>
    </source>
</evidence>
<accession>A0A2M7LL53</accession>
<comment type="caution">
    <text evidence="2">The sequence shown here is derived from an EMBL/GenBank/DDBJ whole genome shotgun (WGS) entry which is preliminary data.</text>
</comment>
<dbReference type="AlphaFoldDB" id="A0A2M7LL53"/>
<evidence type="ECO:0000313" key="3">
    <source>
        <dbReference type="Proteomes" id="UP000228500"/>
    </source>
</evidence>
<reference evidence="3" key="1">
    <citation type="submission" date="2017-09" db="EMBL/GenBank/DDBJ databases">
        <title>Depth-based differentiation of microbial function through sediment-hosted aquifers and enrichment of novel symbionts in the deep terrestrial subsurface.</title>
        <authorList>
            <person name="Probst A.J."/>
            <person name="Ladd B."/>
            <person name="Jarett J.K."/>
            <person name="Geller-Mcgrath D.E."/>
            <person name="Sieber C.M.K."/>
            <person name="Emerson J.B."/>
            <person name="Anantharaman K."/>
            <person name="Thomas B.C."/>
            <person name="Malmstrom R."/>
            <person name="Stieglmeier M."/>
            <person name="Klingl A."/>
            <person name="Woyke T."/>
            <person name="Ryan C.M."/>
            <person name="Banfield J.F."/>
        </authorList>
    </citation>
    <scope>NUCLEOTIDE SEQUENCE [LARGE SCALE GENOMIC DNA]</scope>
</reference>
<organism evidence="2 3">
    <name type="scientific">Candidatus Roizmanbacteria bacterium CG_4_10_14_3_um_filter_39_13</name>
    <dbReference type="NCBI Taxonomy" id="1974831"/>
    <lineage>
        <taxon>Bacteria</taxon>
        <taxon>Candidatus Roizmaniibacteriota</taxon>
    </lineage>
</organism>
<dbReference type="EMBL" id="PFJH01000054">
    <property type="protein sequence ID" value="PIX68807.1"/>
    <property type="molecule type" value="Genomic_DNA"/>
</dbReference>
<name>A0A2M7LL53_9BACT</name>
<evidence type="ECO:0000259" key="1">
    <source>
        <dbReference type="Pfam" id="PF00988"/>
    </source>
</evidence>
<proteinExistence type="predicted"/>
<dbReference type="Gene3D" id="3.50.30.20">
    <property type="entry name" value="Carbamoyl-phosphate synthase small subunit, N-terminal domain"/>
    <property type="match status" value="1"/>
</dbReference>
<dbReference type="InterPro" id="IPR002474">
    <property type="entry name" value="CarbamoylP_synth_ssu_N"/>
</dbReference>
<protein>
    <submittedName>
        <fullName evidence="2">Carbamoyl-phosphate synthase (Glutamine-hydrolyzing) small subunit</fullName>
    </submittedName>
</protein>
<dbReference type="InterPro" id="IPR036480">
    <property type="entry name" value="CarbP_synth_ssu_N_sf"/>
</dbReference>
<sequence length="41" mass="4410">MQAKLIFSDGTTIEGNSFGYEKSIAGEIAFSTSMMGYPESL</sequence>
<feature type="non-terminal residue" evidence="2">
    <location>
        <position position="41"/>
    </location>
</feature>
<dbReference type="Pfam" id="PF00988">
    <property type="entry name" value="CPSase_sm_chain"/>
    <property type="match status" value="1"/>
</dbReference>
<gene>
    <name evidence="2" type="ORF">COZ40_01320</name>
</gene>